<dbReference type="Proteomes" id="UP000318126">
    <property type="component" value="Unassembled WGS sequence"/>
</dbReference>
<dbReference type="InterPro" id="IPR029001">
    <property type="entry name" value="ITPase-like_fam"/>
</dbReference>
<dbReference type="GO" id="GO:0009117">
    <property type="term" value="P:nucleotide metabolic process"/>
    <property type="evidence" value="ECO:0007669"/>
    <property type="project" value="UniProtKB-KW"/>
</dbReference>
<evidence type="ECO:0000256" key="3">
    <source>
        <dbReference type="ARBA" id="ARBA00023080"/>
    </source>
</evidence>
<keyword evidence="3 4" id="KW-0546">Nucleotide metabolism</keyword>
<feature type="active site" description="Proton acceptor" evidence="4">
    <location>
        <position position="83"/>
    </location>
</feature>
<feature type="site" description="Important for substrate specificity" evidence="4">
    <location>
        <position position="13"/>
    </location>
</feature>
<dbReference type="PIRSF" id="PIRSF006305">
    <property type="entry name" value="Maf"/>
    <property type="match status" value="1"/>
</dbReference>
<comment type="subcellular location">
    <subcellularLocation>
        <location evidence="4">Cytoplasm</location>
    </subcellularLocation>
</comment>
<dbReference type="HAMAP" id="MF_00528">
    <property type="entry name" value="Maf"/>
    <property type="match status" value="1"/>
</dbReference>
<comment type="catalytic activity">
    <reaction evidence="4">
        <text>UTP + H2O = UMP + diphosphate + H(+)</text>
        <dbReference type="Rhea" id="RHEA:29395"/>
        <dbReference type="ChEBI" id="CHEBI:15377"/>
        <dbReference type="ChEBI" id="CHEBI:15378"/>
        <dbReference type="ChEBI" id="CHEBI:33019"/>
        <dbReference type="ChEBI" id="CHEBI:46398"/>
        <dbReference type="ChEBI" id="CHEBI:57865"/>
        <dbReference type="EC" id="3.6.1.9"/>
    </reaction>
</comment>
<dbReference type="OrthoDB" id="9807767at2"/>
<evidence type="ECO:0000256" key="4">
    <source>
        <dbReference type="HAMAP-Rule" id="MF_00528"/>
    </source>
</evidence>
<comment type="similarity">
    <text evidence="4">Belongs to the Maf family. YhdE subfamily.</text>
</comment>
<comment type="cofactor">
    <cofactor evidence="1 4">
        <name>a divalent metal cation</name>
        <dbReference type="ChEBI" id="CHEBI:60240"/>
    </cofactor>
</comment>
<dbReference type="CDD" id="cd00555">
    <property type="entry name" value="Maf"/>
    <property type="match status" value="1"/>
</dbReference>
<organism evidence="5 6">
    <name type="scientific">Shewanella hanedai</name>
    <name type="common">Alteromonas hanedai</name>
    <dbReference type="NCBI Taxonomy" id="25"/>
    <lineage>
        <taxon>Bacteria</taxon>
        <taxon>Pseudomonadati</taxon>
        <taxon>Pseudomonadota</taxon>
        <taxon>Gammaproteobacteria</taxon>
        <taxon>Alteromonadales</taxon>
        <taxon>Shewanellaceae</taxon>
        <taxon>Shewanella</taxon>
    </lineage>
</organism>
<keyword evidence="4" id="KW-0963">Cytoplasm</keyword>
<dbReference type="Gene3D" id="3.90.950.10">
    <property type="match status" value="1"/>
</dbReference>
<feature type="site" description="Important for substrate specificity" evidence="4">
    <location>
        <position position="166"/>
    </location>
</feature>
<dbReference type="GO" id="GO:0036221">
    <property type="term" value="F:UTP diphosphatase activity"/>
    <property type="evidence" value="ECO:0007669"/>
    <property type="project" value="RHEA"/>
</dbReference>
<keyword evidence="6" id="KW-1185">Reference proteome</keyword>
<gene>
    <name evidence="5" type="ORF">FN961_03210</name>
</gene>
<evidence type="ECO:0000313" key="5">
    <source>
        <dbReference type="EMBL" id="TRY15997.1"/>
    </source>
</evidence>
<comment type="catalytic activity">
    <reaction evidence="4">
        <text>dTTP + H2O = dTMP + diphosphate + H(+)</text>
        <dbReference type="Rhea" id="RHEA:28534"/>
        <dbReference type="ChEBI" id="CHEBI:15377"/>
        <dbReference type="ChEBI" id="CHEBI:15378"/>
        <dbReference type="ChEBI" id="CHEBI:33019"/>
        <dbReference type="ChEBI" id="CHEBI:37568"/>
        <dbReference type="ChEBI" id="CHEBI:63528"/>
        <dbReference type="EC" id="3.6.1.9"/>
    </reaction>
</comment>
<comment type="caution">
    <text evidence="4">Lacks conserved residue(s) required for the propagation of feature annotation.</text>
</comment>
<feature type="site" description="Important for substrate specificity" evidence="4">
    <location>
        <position position="84"/>
    </location>
</feature>
<sequence>MSRQLILASASPRRRELLAQLGFSKPDFSFISLSADIDESHQLGESPQTFVVRLAVEKAQAGLVLFNADAENKSSSPLVLGSDTIVVLGDKILGKPVNEADALKILSDLSGHMHVVMTAVALTDGVNTVTCLVETKVQFCELTEADILAYIATGEPMDKAGAYGIQALGGSFVERIEGSYSAVVGLPMVETRALLREMSVL</sequence>
<dbReference type="EC" id="3.6.1.9" evidence="4"/>
<dbReference type="GO" id="GO:0005737">
    <property type="term" value="C:cytoplasm"/>
    <property type="evidence" value="ECO:0007669"/>
    <property type="project" value="UniProtKB-SubCell"/>
</dbReference>
<protein>
    <recommendedName>
        <fullName evidence="4">dTTP/UTP pyrophosphatase</fullName>
        <shortName evidence="4">dTTPase/UTPase</shortName>
        <ecNumber evidence="4">3.6.1.9</ecNumber>
    </recommendedName>
    <alternativeName>
        <fullName evidence="4">Nucleoside triphosphate pyrophosphatase</fullName>
    </alternativeName>
    <alternativeName>
        <fullName evidence="4">Nucleotide pyrophosphatase</fullName>
        <shortName evidence="4">Nucleotide PPase</shortName>
    </alternativeName>
</protein>
<dbReference type="Pfam" id="PF02545">
    <property type="entry name" value="Maf"/>
    <property type="match status" value="1"/>
</dbReference>
<dbReference type="PANTHER" id="PTHR43213:SF5">
    <property type="entry name" value="BIFUNCTIONAL DTTP_UTP PYROPHOSPHATASE_METHYLTRANSFERASE PROTEIN-RELATED"/>
    <property type="match status" value="1"/>
</dbReference>
<proteinExistence type="inferred from homology"/>
<dbReference type="EMBL" id="VKGK01000002">
    <property type="protein sequence ID" value="TRY15997.1"/>
    <property type="molecule type" value="Genomic_DNA"/>
</dbReference>
<dbReference type="AlphaFoldDB" id="A0A553JU58"/>
<dbReference type="RefSeq" id="WP_143563092.1">
    <property type="nucleotide sequence ID" value="NZ_BMPL01000002.1"/>
</dbReference>
<accession>A0A553JU58</accession>
<dbReference type="InterPro" id="IPR003697">
    <property type="entry name" value="Maf-like"/>
</dbReference>
<dbReference type="NCBIfam" id="TIGR00172">
    <property type="entry name" value="maf"/>
    <property type="match status" value="1"/>
</dbReference>
<dbReference type="SUPFAM" id="SSF52972">
    <property type="entry name" value="ITPase-like"/>
    <property type="match status" value="1"/>
</dbReference>
<comment type="caution">
    <text evidence="5">The sequence shown here is derived from an EMBL/GenBank/DDBJ whole genome shotgun (WGS) entry which is preliminary data.</text>
</comment>
<name>A0A553JU58_SHEHA</name>
<reference evidence="6" key="1">
    <citation type="submission" date="2019-07" db="EMBL/GenBank/DDBJ databases">
        <title>Shewanella sp. YLB-08 draft genomic sequence.</title>
        <authorList>
            <person name="Yu L."/>
        </authorList>
    </citation>
    <scope>NUCLEOTIDE SEQUENCE [LARGE SCALE GENOMIC DNA]</scope>
    <source>
        <strain evidence="6">JCM 20706</strain>
    </source>
</reference>
<evidence type="ECO:0000313" key="6">
    <source>
        <dbReference type="Proteomes" id="UP000318126"/>
    </source>
</evidence>
<comment type="function">
    <text evidence="4">Nucleoside triphosphate pyrophosphatase that hydrolyzes dTTP and UTP. May have a dual role in cell division arrest and in preventing the incorporation of modified nucleotides into cellular nucleic acids.</text>
</comment>
<evidence type="ECO:0000256" key="1">
    <source>
        <dbReference type="ARBA" id="ARBA00001968"/>
    </source>
</evidence>
<dbReference type="PANTHER" id="PTHR43213">
    <property type="entry name" value="BIFUNCTIONAL DTTP/UTP PYROPHOSPHATASE/METHYLTRANSFERASE PROTEIN-RELATED"/>
    <property type="match status" value="1"/>
</dbReference>
<keyword evidence="2 4" id="KW-0378">Hydrolase</keyword>
<dbReference type="GO" id="GO:0036218">
    <property type="term" value="F:dTTP diphosphatase activity"/>
    <property type="evidence" value="ECO:0007669"/>
    <property type="project" value="RHEA"/>
</dbReference>
<evidence type="ECO:0000256" key="2">
    <source>
        <dbReference type="ARBA" id="ARBA00022801"/>
    </source>
</evidence>